<sequence>MSSATARPVIIDTDGGVDDAAALWWALTDPGIDLIAVTAVDGVVPAAIAARNVLKVLAAAGRSNIPVGVGGGPRLGPVPKLRSTDFIHGADGLGDTTTGESASTPKLEAADGLLYRLCAARPGVVSVVSIGPLTNLARTVERHPDWAGQVRELIAMAGSAREGGNALPAGESNVASDPVAAAMVVAAGWTNPPLMIGLDVTHAATLTQSEFDLLAQHRTHAARFLDAPLRFYRTYGSTFTAPQCPCHDLLAVMALSTPDLIVEAPLLPLAIDTSQGPGWGATIVDFRALAFAKLSGAQQQRPEGFHDWRIAMRVDVSQFRRGLRGLLGA</sequence>
<name>A0A841HID3_9GAMM</name>
<feature type="domain" description="Inosine/uridine-preferring nucleoside hydrolase" evidence="3">
    <location>
        <begin position="9"/>
        <end position="320"/>
    </location>
</feature>
<dbReference type="GO" id="GO:0006152">
    <property type="term" value="P:purine nucleoside catabolic process"/>
    <property type="evidence" value="ECO:0007669"/>
    <property type="project" value="TreeGrafter"/>
</dbReference>
<dbReference type="InterPro" id="IPR036452">
    <property type="entry name" value="Ribo_hydro-like"/>
</dbReference>
<gene>
    <name evidence="4" type="ORF">HNQ60_001829</name>
</gene>
<keyword evidence="5" id="KW-1185">Reference proteome</keyword>
<dbReference type="GO" id="GO:0008477">
    <property type="term" value="F:purine nucleosidase activity"/>
    <property type="evidence" value="ECO:0007669"/>
    <property type="project" value="UniProtKB-EC"/>
</dbReference>
<dbReference type="SUPFAM" id="SSF53590">
    <property type="entry name" value="Nucleoside hydrolase"/>
    <property type="match status" value="1"/>
</dbReference>
<dbReference type="PANTHER" id="PTHR12304">
    <property type="entry name" value="INOSINE-URIDINE PREFERRING NUCLEOSIDE HYDROLASE"/>
    <property type="match status" value="1"/>
</dbReference>
<dbReference type="Proteomes" id="UP000588068">
    <property type="component" value="Unassembled WGS sequence"/>
</dbReference>
<keyword evidence="2 4" id="KW-0326">Glycosidase</keyword>
<evidence type="ECO:0000313" key="5">
    <source>
        <dbReference type="Proteomes" id="UP000588068"/>
    </source>
</evidence>
<dbReference type="RefSeq" id="WP_184330857.1">
    <property type="nucleotide sequence ID" value="NZ_JACHHZ010000002.1"/>
</dbReference>
<reference evidence="4 5" key="1">
    <citation type="submission" date="2020-08" db="EMBL/GenBank/DDBJ databases">
        <title>Genomic Encyclopedia of Type Strains, Phase IV (KMG-IV): sequencing the most valuable type-strain genomes for metagenomic binning, comparative biology and taxonomic classification.</title>
        <authorList>
            <person name="Goeker M."/>
        </authorList>
    </citation>
    <scope>NUCLEOTIDE SEQUENCE [LARGE SCALE GENOMIC DNA]</scope>
    <source>
        <strain evidence="4 5">DSM 26723</strain>
    </source>
</reference>
<dbReference type="PANTHER" id="PTHR12304:SF4">
    <property type="entry name" value="URIDINE NUCLEOSIDASE"/>
    <property type="match status" value="1"/>
</dbReference>
<dbReference type="EC" id="3.2.2.1" evidence="4"/>
<dbReference type="InterPro" id="IPR023186">
    <property type="entry name" value="IUNH"/>
</dbReference>
<comment type="caution">
    <text evidence="4">The sequence shown here is derived from an EMBL/GenBank/DDBJ whole genome shotgun (WGS) entry which is preliminary data.</text>
</comment>
<dbReference type="Gene3D" id="3.90.245.10">
    <property type="entry name" value="Ribonucleoside hydrolase-like"/>
    <property type="match status" value="1"/>
</dbReference>
<proteinExistence type="predicted"/>
<evidence type="ECO:0000259" key="3">
    <source>
        <dbReference type="Pfam" id="PF01156"/>
    </source>
</evidence>
<dbReference type="InterPro" id="IPR001910">
    <property type="entry name" value="Inosine/uridine_hydrolase_dom"/>
</dbReference>
<dbReference type="GO" id="GO:0005829">
    <property type="term" value="C:cytosol"/>
    <property type="evidence" value="ECO:0007669"/>
    <property type="project" value="TreeGrafter"/>
</dbReference>
<dbReference type="EMBL" id="JACHHZ010000002">
    <property type="protein sequence ID" value="MBB6092951.1"/>
    <property type="molecule type" value="Genomic_DNA"/>
</dbReference>
<evidence type="ECO:0000256" key="1">
    <source>
        <dbReference type="ARBA" id="ARBA00022801"/>
    </source>
</evidence>
<accession>A0A841HID3</accession>
<evidence type="ECO:0000313" key="4">
    <source>
        <dbReference type="EMBL" id="MBB6092951.1"/>
    </source>
</evidence>
<protein>
    <submittedName>
        <fullName evidence="4">Purine nucleosidase</fullName>
        <ecNumber evidence="4">3.2.2.1</ecNumber>
    </submittedName>
</protein>
<evidence type="ECO:0000256" key="2">
    <source>
        <dbReference type="ARBA" id="ARBA00023295"/>
    </source>
</evidence>
<organism evidence="4 5">
    <name type="scientific">Povalibacter uvarum</name>
    <dbReference type="NCBI Taxonomy" id="732238"/>
    <lineage>
        <taxon>Bacteria</taxon>
        <taxon>Pseudomonadati</taxon>
        <taxon>Pseudomonadota</taxon>
        <taxon>Gammaproteobacteria</taxon>
        <taxon>Steroidobacterales</taxon>
        <taxon>Steroidobacteraceae</taxon>
        <taxon>Povalibacter</taxon>
    </lineage>
</organism>
<dbReference type="Pfam" id="PF01156">
    <property type="entry name" value="IU_nuc_hydro"/>
    <property type="match status" value="1"/>
</dbReference>
<dbReference type="AlphaFoldDB" id="A0A841HID3"/>
<keyword evidence="1 4" id="KW-0378">Hydrolase</keyword>